<accession>A0A2A4YCS5</accession>
<keyword evidence="2" id="KW-0808">Transferase</keyword>
<dbReference type="GO" id="GO:0008713">
    <property type="term" value="F:ADP-heptose-lipopolysaccharide heptosyltransferase activity"/>
    <property type="evidence" value="ECO:0007669"/>
    <property type="project" value="TreeGrafter"/>
</dbReference>
<dbReference type="AlphaFoldDB" id="A0A2A4YCS5"/>
<keyword evidence="1" id="KW-0328">Glycosyltransferase</keyword>
<evidence type="ECO:0000256" key="2">
    <source>
        <dbReference type="ARBA" id="ARBA00022679"/>
    </source>
</evidence>
<dbReference type="SUPFAM" id="SSF53756">
    <property type="entry name" value="UDP-Glycosyltransferase/glycogen phosphorylase"/>
    <property type="match status" value="1"/>
</dbReference>
<comment type="caution">
    <text evidence="3">The sequence shown here is derived from an EMBL/GenBank/DDBJ whole genome shotgun (WGS) entry which is preliminary data.</text>
</comment>
<dbReference type="PANTHER" id="PTHR30160:SF23">
    <property type="match status" value="1"/>
</dbReference>
<dbReference type="InterPro" id="IPR002201">
    <property type="entry name" value="Glyco_trans_9"/>
</dbReference>
<gene>
    <name evidence="3" type="ORF">COB11_06920</name>
</gene>
<proteinExistence type="predicted"/>
<dbReference type="Proteomes" id="UP000217838">
    <property type="component" value="Unassembled WGS sequence"/>
</dbReference>
<reference evidence="4" key="1">
    <citation type="submission" date="2017-08" db="EMBL/GenBank/DDBJ databases">
        <title>A dynamic microbial community with high functional redundancy inhabits the cold, oxic subseafloor aquifer.</title>
        <authorList>
            <person name="Tully B.J."/>
            <person name="Wheat C.G."/>
            <person name="Glazer B.T."/>
            <person name="Huber J.A."/>
        </authorList>
    </citation>
    <scope>NUCLEOTIDE SEQUENCE [LARGE SCALE GENOMIC DNA]</scope>
</reference>
<evidence type="ECO:0000313" key="3">
    <source>
        <dbReference type="EMBL" id="PCI92636.1"/>
    </source>
</evidence>
<evidence type="ECO:0000256" key="1">
    <source>
        <dbReference type="ARBA" id="ARBA00022676"/>
    </source>
</evidence>
<sequence length="327" mass="37603">MTLDLVAVIPAKGIGDGLIMMVASHRLICQGFQVTTYSKPLKELDQWFENHKFVERPPLERLEEVFSAFDLIVLQNDNTEFAKALIDLHKEGKLRALSTFYPTYEEKKHSHLMALDRVFHEERPMVDNTARAISSILGLNHISKNNGLRNPSTLAHRRYKHKVIIHPTSTSDDKNWSVPKYLKLAHLLQDEGYSPIFTVAPDERKDWVRYTKGQFEVPLLPSLHELANLIYESGFMIGSDSGLGHLASNMQLPTLIISNHEGRMKLWRPGWYKGDVLTPSNLILNIKGMRLRENKWKFFISPSKVFKTFKSLSLKETFLLNNSSSRY</sequence>
<protein>
    <recommendedName>
        <fullName evidence="5">Lipopolysaccharide heptosyltransferase family protein</fullName>
    </recommendedName>
</protein>
<name>A0A2A4YCS5_UNCAE</name>
<dbReference type="GO" id="GO:0009244">
    <property type="term" value="P:lipopolysaccharide core region biosynthetic process"/>
    <property type="evidence" value="ECO:0007669"/>
    <property type="project" value="TreeGrafter"/>
</dbReference>
<dbReference type="InterPro" id="IPR051199">
    <property type="entry name" value="LPS_LOS_Heptosyltrfase"/>
</dbReference>
<organism evidence="3 4">
    <name type="scientific">Aerophobetes bacterium</name>
    <dbReference type="NCBI Taxonomy" id="2030807"/>
    <lineage>
        <taxon>Bacteria</taxon>
        <taxon>Candidatus Aerophobota</taxon>
    </lineage>
</organism>
<dbReference type="Gene3D" id="3.40.50.2000">
    <property type="entry name" value="Glycogen Phosphorylase B"/>
    <property type="match status" value="1"/>
</dbReference>
<evidence type="ECO:0008006" key="5">
    <source>
        <dbReference type="Google" id="ProtNLM"/>
    </source>
</evidence>
<dbReference type="EMBL" id="NVUU01000092">
    <property type="protein sequence ID" value="PCI92636.1"/>
    <property type="molecule type" value="Genomic_DNA"/>
</dbReference>
<dbReference type="GO" id="GO:0005829">
    <property type="term" value="C:cytosol"/>
    <property type="evidence" value="ECO:0007669"/>
    <property type="project" value="TreeGrafter"/>
</dbReference>
<evidence type="ECO:0000313" key="4">
    <source>
        <dbReference type="Proteomes" id="UP000217838"/>
    </source>
</evidence>
<dbReference type="Pfam" id="PF01075">
    <property type="entry name" value="Glyco_transf_9"/>
    <property type="match status" value="1"/>
</dbReference>
<dbReference type="PANTHER" id="PTHR30160">
    <property type="entry name" value="TETRAACYLDISACCHARIDE 4'-KINASE-RELATED"/>
    <property type="match status" value="1"/>
</dbReference>